<dbReference type="PROSITE" id="PS00636">
    <property type="entry name" value="DNAJ_1"/>
    <property type="match status" value="1"/>
</dbReference>
<dbReference type="InterPro" id="IPR036869">
    <property type="entry name" value="J_dom_sf"/>
</dbReference>
<dbReference type="SMART" id="SM00271">
    <property type="entry name" value="DnaJ"/>
    <property type="match status" value="1"/>
</dbReference>
<dbReference type="PRINTS" id="PR00625">
    <property type="entry name" value="JDOMAIN"/>
</dbReference>
<dbReference type="PANTHER" id="PTHR44873:SF1">
    <property type="entry name" value="DNAJ HOMOLOG SUBFAMILY C MEMBER 30, MITOCHONDRIAL"/>
    <property type="match status" value="1"/>
</dbReference>
<dbReference type="CDD" id="cd06257">
    <property type="entry name" value="DnaJ"/>
    <property type="match status" value="1"/>
</dbReference>
<feature type="transmembrane region" description="Helical" evidence="1">
    <location>
        <begin position="194"/>
        <end position="216"/>
    </location>
</feature>
<dbReference type="PROSITE" id="PS50076">
    <property type="entry name" value="DNAJ_2"/>
    <property type="match status" value="1"/>
</dbReference>
<protein>
    <recommendedName>
        <fullName evidence="2">J domain-containing protein</fullName>
    </recommendedName>
</protein>
<evidence type="ECO:0000313" key="3">
    <source>
        <dbReference type="EMBL" id="CAL4078382.1"/>
    </source>
</evidence>
<dbReference type="SUPFAM" id="SSF46565">
    <property type="entry name" value="Chaperone J-domain"/>
    <property type="match status" value="1"/>
</dbReference>
<keyword evidence="1" id="KW-0812">Transmembrane</keyword>
<sequence>MPNFTGRRFTTIIGTMCRHGSCIDSGLLSPRLPSVQQRFCISKTSRPLSYYEALEITPGANQSQVKKQYYKLSKQYHPDTNKENSAAIKFREISEAYEVLGNITKRRMYDKGLINIGVSSSPAEAEEYSKRFYESRSKRSQAPTASGRTPIYDFDEWSKLHYESTFRRSESGKERVEFLREKKRVDLEESKGESIMVFVMFLVFLVFYQTTVGFFYNNDIVDKDPKKKDKD</sequence>
<keyword evidence="1" id="KW-0472">Membrane</keyword>
<dbReference type="EMBL" id="CAXKWB010005427">
    <property type="protein sequence ID" value="CAL4078382.1"/>
    <property type="molecule type" value="Genomic_DNA"/>
</dbReference>
<dbReference type="Proteomes" id="UP001497623">
    <property type="component" value="Unassembled WGS sequence"/>
</dbReference>
<evidence type="ECO:0000259" key="2">
    <source>
        <dbReference type="PROSITE" id="PS50076"/>
    </source>
</evidence>
<gene>
    <name evidence="3" type="ORF">MNOR_LOCUS10634</name>
</gene>
<evidence type="ECO:0000256" key="1">
    <source>
        <dbReference type="SAM" id="Phobius"/>
    </source>
</evidence>
<name>A0AAV2QDK6_MEGNR</name>
<dbReference type="InterPro" id="IPR053025">
    <property type="entry name" value="Mito_ATP_Synthase-Asso"/>
</dbReference>
<dbReference type="PANTHER" id="PTHR44873">
    <property type="entry name" value="DNAJ HOMOLOG SUBFAMILY C MEMBER 30, MITOCHONDRIAL"/>
    <property type="match status" value="1"/>
</dbReference>
<proteinExistence type="predicted"/>
<organism evidence="3 4">
    <name type="scientific">Meganyctiphanes norvegica</name>
    <name type="common">Northern krill</name>
    <name type="synonym">Thysanopoda norvegica</name>
    <dbReference type="NCBI Taxonomy" id="48144"/>
    <lineage>
        <taxon>Eukaryota</taxon>
        <taxon>Metazoa</taxon>
        <taxon>Ecdysozoa</taxon>
        <taxon>Arthropoda</taxon>
        <taxon>Crustacea</taxon>
        <taxon>Multicrustacea</taxon>
        <taxon>Malacostraca</taxon>
        <taxon>Eumalacostraca</taxon>
        <taxon>Eucarida</taxon>
        <taxon>Euphausiacea</taxon>
        <taxon>Euphausiidae</taxon>
        <taxon>Meganyctiphanes</taxon>
    </lineage>
</organism>
<dbReference type="Gene3D" id="1.10.287.110">
    <property type="entry name" value="DnaJ domain"/>
    <property type="match status" value="1"/>
</dbReference>
<accession>A0AAV2QDK6</accession>
<dbReference type="AlphaFoldDB" id="A0AAV2QDK6"/>
<reference evidence="3 4" key="1">
    <citation type="submission" date="2024-05" db="EMBL/GenBank/DDBJ databases">
        <authorList>
            <person name="Wallberg A."/>
        </authorList>
    </citation>
    <scope>NUCLEOTIDE SEQUENCE [LARGE SCALE GENOMIC DNA]</scope>
</reference>
<keyword evidence="4" id="KW-1185">Reference proteome</keyword>
<keyword evidence="1" id="KW-1133">Transmembrane helix</keyword>
<feature type="domain" description="J" evidence="2">
    <location>
        <begin position="49"/>
        <end position="113"/>
    </location>
</feature>
<evidence type="ECO:0000313" key="4">
    <source>
        <dbReference type="Proteomes" id="UP001497623"/>
    </source>
</evidence>
<comment type="caution">
    <text evidence="3">The sequence shown here is derived from an EMBL/GenBank/DDBJ whole genome shotgun (WGS) entry which is preliminary data.</text>
</comment>
<dbReference type="InterPro" id="IPR018253">
    <property type="entry name" value="DnaJ_domain_CS"/>
</dbReference>
<dbReference type="InterPro" id="IPR001623">
    <property type="entry name" value="DnaJ_domain"/>
</dbReference>
<dbReference type="Pfam" id="PF00226">
    <property type="entry name" value="DnaJ"/>
    <property type="match status" value="1"/>
</dbReference>